<evidence type="ECO:0000313" key="1">
    <source>
        <dbReference type="EMBL" id="CAA2140953.1"/>
    </source>
</evidence>
<keyword evidence="1" id="KW-0614">Plasmid</keyword>
<reference evidence="1" key="2">
    <citation type="submission" date="2019-12" db="EMBL/GenBank/DDBJ databases">
        <authorList>
            <person name="Cremers G."/>
        </authorList>
    </citation>
    <scope>NUCLEOTIDE SEQUENCE</scope>
    <source>
        <strain evidence="1">Mbul2</strain>
        <plasmid evidence="1">1</plasmid>
    </source>
</reference>
<geneLocation type="plasmid" evidence="1">
    <name>1</name>
</geneLocation>
<name>A0A679K8H4_9HYPH</name>
<dbReference type="AlphaFoldDB" id="A0A679K8H4"/>
<dbReference type="Proteomes" id="UP001055307">
    <property type="component" value="Unassembled WGS sequence"/>
</dbReference>
<keyword evidence="3" id="KW-1185">Reference proteome</keyword>
<evidence type="ECO:0000313" key="3">
    <source>
        <dbReference type="Proteomes" id="UP001055307"/>
    </source>
</evidence>
<sequence length="235" mass="26177">MTTIKKIKGLAKSLLDRNTDLVAAGRNSFWLLPVGPVGRLIHLDRTSNPAYCVAGWYLVEFFMPGVRSSSSLGRCSGRIARSEGFEGGQGWFWSDPTIYDDFVTRVEEDALAILRPLDTTRGCLDFARTRPATVGRLGLDWHLVSCIALGELDEARAIWSKMGKQYRKGAVMEDAHWQLINDRTCLIGEPLMANDRAALATLLHRWEAETIVGSPLEPFWRPSPFPLEDNASAGR</sequence>
<protein>
    <submittedName>
        <fullName evidence="1">Uncharacterized protein</fullName>
    </submittedName>
</protein>
<dbReference type="EMBL" id="BPQF01000013">
    <property type="protein sequence ID" value="GJD40218.1"/>
    <property type="molecule type" value="Genomic_DNA"/>
</dbReference>
<gene>
    <name evidence="1" type="ORF">MBLL_02385</name>
    <name evidence="2" type="ORF">OICFNHDK_2684</name>
</gene>
<organism evidence="1">
    <name type="scientific">Methylobacterium bullatum</name>
    <dbReference type="NCBI Taxonomy" id="570505"/>
    <lineage>
        <taxon>Bacteria</taxon>
        <taxon>Pseudomonadati</taxon>
        <taxon>Pseudomonadota</taxon>
        <taxon>Alphaproteobacteria</taxon>
        <taxon>Hyphomicrobiales</taxon>
        <taxon>Methylobacteriaceae</taxon>
        <taxon>Methylobacterium</taxon>
    </lineage>
</organism>
<evidence type="ECO:0000313" key="2">
    <source>
        <dbReference type="EMBL" id="GJD40218.1"/>
    </source>
</evidence>
<proteinExistence type="predicted"/>
<reference evidence="2" key="3">
    <citation type="submission" date="2021-08" db="EMBL/GenBank/DDBJ databases">
        <authorList>
            <person name="Tani A."/>
            <person name="Ola A."/>
            <person name="Ogura Y."/>
            <person name="Katsura K."/>
            <person name="Hayashi T."/>
        </authorList>
    </citation>
    <scope>NUCLEOTIDE SEQUENCE</scope>
    <source>
        <strain evidence="2">DSM 21893</strain>
    </source>
</reference>
<dbReference type="EMBL" id="LR743510">
    <property type="protein sequence ID" value="CAA2140953.1"/>
    <property type="molecule type" value="Genomic_DNA"/>
</dbReference>
<dbReference type="RefSeq" id="WP_192215371.1">
    <property type="nucleotide sequence ID" value="NZ_BPQF01000013.1"/>
</dbReference>
<reference evidence="2" key="1">
    <citation type="journal article" date="2016" name="Front. Microbiol.">
        <title>Genome Sequence of the Piezophilic, Mesophilic Sulfate-Reducing Bacterium Desulfovibrio indicus J2T.</title>
        <authorList>
            <person name="Cao J."/>
            <person name="Maignien L."/>
            <person name="Shao Z."/>
            <person name="Alain K."/>
            <person name="Jebbar M."/>
        </authorList>
    </citation>
    <scope>NUCLEOTIDE SEQUENCE</scope>
    <source>
        <strain evidence="2">DSM 21893</strain>
    </source>
</reference>
<accession>A0A679K8H4</accession>